<dbReference type="Proteomes" id="UP001172082">
    <property type="component" value="Unassembled WGS sequence"/>
</dbReference>
<dbReference type="InterPro" id="IPR058627">
    <property type="entry name" value="MdtA-like_C"/>
</dbReference>
<dbReference type="Pfam" id="PF25917">
    <property type="entry name" value="BSH_RND"/>
    <property type="match status" value="1"/>
</dbReference>
<gene>
    <name evidence="8" type="ORF">QQ008_05145</name>
</gene>
<evidence type="ECO:0000313" key="8">
    <source>
        <dbReference type="EMBL" id="MDN5200730.1"/>
    </source>
</evidence>
<dbReference type="InterPro" id="IPR006143">
    <property type="entry name" value="RND_pump_MFP"/>
</dbReference>
<evidence type="ECO:0000313" key="9">
    <source>
        <dbReference type="Proteomes" id="UP001172082"/>
    </source>
</evidence>
<dbReference type="SUPFAM" id="SSF111369">
    <property type="entry name" value="HlyD-like secretion proteins"/>
    <property type="match status" value="1"/>
</dbReference>
<dbReference type="InterPro" id="IPR058625">
    <property type="entry name" value="MdtA-like_BSH"/>
</dbReference>
<dbReference type="PANTHER" id="PTHR30469">
    <property type="entry name" value="MULTIDRUG RESISTANCE PROTEIN MDTA"/>
    <property type="match status" value="1"/>
</dbReference>
<evidence type="ECO:0000256" key="1">
    <source>
        <dbReference type="ARBA" id="ARBA00004196"/>
    </source>
</evidence>
<dbReference type="Pfam" id="PF25967">
    <property type="entry name" value="RND-MFP_C"/>
    <property type="match status" value="1"/>
</dbReference>
<evidence type="ECO:0000259" key="7">
    <source>
        <dbReference type="Pfam" id="PF25967"/>
    </source>
</evidence>
<dbReference type="PROSITE" id="PS51257">
    <property type="entry name" value="PROKAR_LIPOPROTEIN"/>
    <property type="match status" value="1"/>
</dbReference>
<feature type="coiled-coil region" evidence="4">
    <location>
        <begin position="140"/>
        <end position="167"/>
    </location>
</feature>
<dbReference type="Gene3D" id="2.40.50.100">
    <property type="match status" value="1"/>
</dbReference>
<feature type="domain" description="Multidrug resistance protein MdtA-like barrel-sandwich hybrid" evidence="5">
    <location>
        <begin position="68"/>
        <end position="200"/>
    </location>
</feature>
<sequence length="367" mass="39976">MKKLINHINLIFATLLLSILSACSGGETKTEEVIRPVKYAKVGTSSGSFGRTFSGTAKAGIETVLSFKVAGNIQTVDVRVGQRINRGALIARLDPSDFELQYEEADASVKSADAQEKQTKSNYERVAVLYENQNASLSEYESAKAQFESAKANEKAAKQRRKQAKSQLEYTVLRAPMRGIVNVVYVEENENISAGQQVVILSAGDGLEVEIGVPESYIANIENGQEVQIEFPSINQQRFKGKISEVSYAINAQNSTYPVTVKLTDEIAAARPGMAANVTFQFEQEEQTSKETSLMVPVAAVGEDPQSNFVFIIESQDGKTGVAKKRYIEVGALTSEGFQIQKGLKQDDLVATAGLQTLLDGMKVKLQ</sequence>
<evidence type="ECO:0000256" key="3">
    <source>
        <dbReference type="ARBA" id="ARBA00022448"/>
    </source>
</evidence>
<dbReference type="Gene3D" id="1.10.287.470">
    <property type="entry name" value="Helix hairpin bin"/>
    <property type="match status" value="1"/>
</dbReference>
<comment type="subcellular location">
    <subcellularLocation>
        <location evidence="1">Cell envelope</location>
    </subcellularLocation>
</comment>
<feature type="domain" description="CusB-like beta-barrel" evidence="6">
    <location>
        <begin position="209"/>
        <end position="281"/>
    </location>
</feature>
<evidence type="ECO:0000256" key="2">
    <source>
        <dbReference type="ARBA" id="ARBA00009477"/>
    </source>
</evidence>
<reference evidence="8" key="1">
    <citation type="submission" date="2023-06" db="EMBL/GenBank/DDBJ databases">
        <title>Genomic of Parafulvivirga corallium.</title>
        <authorList>
            <person name="Wang G."/>
        </authorList>
    </citation>
    <scope>NUCLEOTIDE SEQUENCE</scope>
    <source>
        <strain evidence="8">BMA10</strain>
    </source>
</reference>
<dbReference type="EMBL" id="JAUJEA010000001">
    <property type="protein sequence ID" value="MDN5200730.1"/>
    <property type="molecule type" value="Genomic_DNA"/>
</dbReference>
<dbReference type="Gene3D" id="2.40.420.20">
    <property type="match status" value="1"/>
</dbReference>
<feature type="domain" description="Multidrug resistance protein MdtA-like C-terminal permuted SH3" evidence="7">
    <location>
        <begin position="294"/>
        <end position="357"/>
    </location>
</feature>
<dbReference type="Gene3D" id="2.40.30.170">
    <property type="match status" value="1"/>
</dbReference>
<organism evidence="8 9">
    <name type="scientific">Splendidivirga corallicola</name>
    <dbReference type="NCBI Taxonomy" id="3051826"/>
    <lineage>
        <taxon>Bacteria</taxon>
        <taxon>Pseudomonadati</taxon>
        <taxon>Bacteroidota</taxon>
        <taxon>Cytophagia</taxon>
        <taxon>Cytophagales</taxon>
        <taxon>Splendidivirgaceae</taxon>
        <taxon>Splendidivirga</taxon>
    </lineage>
</organism>
<name>A0ABT8KME8_9BACT</name>
<evidence type="ECO:0000256" key="4">
    <source>
        <dbReference type="SAM" id="Coils"/>
    </source>
</evidence>
<dbReference type="RefSeq" id="WP_346750751.1">
    <property type="nucleotide sequence ID" value="NZ_JAUJEA010000001.1"/>
</dbReference>
<dbReference type="Pfam" id="PF25954">
    <property type="entry name" value="Beta-barrel_RND_2"/>
    <property type="match status" value="1"/>
</dbReference>
<protein>
    <submittedName>
        <fullName evidence="8">Efflux RND transporter periplasmic adaptor subunit</fullName>
    </submittedName>
</protein>
<keyword evidence="3" id="KW-0813">Transport</keyword>
<proteinExistence type="inferred from homology"/>
<dbReference type="PANTHER" id="PTHR30469:SF20">
    <property type="entry name" value="EFFLUX RND TRANSPORTER PERIPLASMIC ADAPTOR SUBUNIT"/>
    <property type="match status" value="1"/>
</dbReference>
<accession>A0ABT8KME8</accession>
<comment type="caution">
    <text evidence="8">The sequence shown here is derived from an EMBL/GenBank/DDBJ whole genome shotgun (WGS) entry which is preliminary data.</text>
</comment>
<comment type="similarity">
    <text evidence="2">Belongs to the membrane fusion protein (MFP) (TC 8.A.1) family.</text>
</comment>
<keyword evidence="4" id="KW-0175">Coiled coil</keyword>
<dbReference type="NCBIfam" id="TIGR01730">
    <property type="entry name" value="RND_mfp"/>
    <property type="match status" value="1"/>
</dbReference>
<keyword evidence="9" id="KW-1185">Reference proteome</keyword>
<evidence type="ECO:0000259" key="5">
    <source>
        <dbReference type="Pfam" id="PF25917"/>
    </source>
</evidence>
<dbReference type="InterPro" id="IPR058792">
    <property type="entry name" value="Beta-barrel_RND_2"/>
</dbReference>
<evidence type="ECO:0000259" key="6">
    <source>
        <dbReference type="Pfam" id="PF25954"/>
    </source>
</evidence>